<proteinExistence type="predicted"/>
<dbReference type="Proteomes" id="UP000750502">
    <property type="component" value="Unassembled WGS sequence"/>
</dbReference>
<name>A0A9P7HLC7_9HYPO</name>
<comment type="caution">
    <text evidence="1">The sequence shown here is derived from an EMBL/GenBank/DDBJ whole genome shotgun (WGS) entry which is preliminary data.</text>
</comment>
<dbReference type="EMBL" id="JADFTT010000911">
    <property type="protein sequence ID" value="KAG5758055.1"/>
    <property type="molecule type" value="Genomic_DNA"/>
</dbReference>
<reference evidence="1" key="2">
    <citation type="submission" date="2020-10" db="EMBL/GenBank/DDBJ databases">
        <authorList>
            <person name="Peck L.D."/>
            <person name="Nowell R.W."/>
            <person name="Flood J."/>
            <person name="Ryan M.J."/>
            <person name="Barraclough T.G."/>
        </authorList>
    </citation>
    <scope>NUCLEOTIDE SEQUENCE</scope>
    <source>
        <strain evidence="1">IMI 127659i</strain>
    </source>
</reference>
<organism evidence="1 2">
    <name type="scientific">Fusarium xylarioides</name>
    <dbReference type="NCBI Taxonomy" id="221167"/>
    <lineage>
        <taxon>Eukaryota</taxon>
        <taxon>Fungi</taxon>
        <taxon>Dikarya</taxon>
        <taxon>Ascomycota</taxon>
        <taxon>Pezizomycotina</taxon>
        <taxon>Sordariomycetes</taxon>
        <taxon>Hypocreomycetidae</taxon>
        <taxon>Hypocreales</taxon>
        <taxon>Nectriaceae</taxon>
        <taxon>Fusarium</taxon>
        <taxon>Fusarium fujikuroi species complex</taxon>
    </lineage>
</organism>
<dbReference type="AlphaFoldDB" id="A0A9P7HLC7"/>
<reference evidence="1" key="1">
    <citation type="journal article" date="2020" name="bioRxiv">
        <title>Historical genomics reveals the evolutionary mechanisms behind multiple outbreaks of the host-specific coffee wilt pathogen Fusarium xylarioides.</title>
        <authorList>
            <person name="Peck D."/>
            <person name="Nowell R.W."/>
            <person name="Flood J."/>
            <person name="Ryan M.J."/>
            <person name="Barraclough T.G."/>
        </authorList>
    </citation>
    <scope>NUCLEOTIDE SEQUENCE</scope>
    <source>
        <strain evidence="1">IMI 127659i</strain>
    </source>
</reference>
<keyword evidence="2" id="KW-1185">Reference proteome</keyword>
<protein>
    <submittedName>
        <fullName evidence="1">Uncharacterized protein</fullName>
    </submittedName>
</protein>
<evidence type="ECO:0000313" key="2">
    <source>
        <dbReference type="Proteomes" id="UP000750502"/>
    </source>
</evidence>
<sequence length="104" mass="11294">MNCNSYSISRLTELVMGQAVISDILKSGIAKRDITKTVVDEAVKEALNDVEKCLTPAVENGVTDTVTTGIMSALAKLQLHIIVKLTMARPVPWMTMYSKPASLN</sequence>
<gene>
    <name evidence="1" type="ORF">H9Q72_013802</name>
</gene>
<evidence type="ECO:0000313" key="1">
    <source>
        <dbReference type="EMBL" id="KAG5758055.1"/>
    </source>
</evidence>
<accession>A0A9P7HLC7</accession>